<feature type="compositionally biased region" description="Basic and acidic residues" evidence="1">
    <location>
        <begin position="114"/>
        <end position="127"/>
    </location>
</feature>
<organism evidence="3 4">
    <name type="scientific">Salinibacter ruber</name>
    <dbReference type="NCBI Taxonomy" id="146919"/>
    <lineage>
        <taxon>Bacteria</taxon>
        <taxon>Pseudomonadati</taxon>
        <taxon>Rhodothermota</taxon>
        <taxon>Rhodothermia</taxon>
        <taxon>Rhodothermales</taxon>
        <taxon>Salinibacteraceae</taxon>
        <taxon>Salinibacter</taxon>
    </lineage>
</organism>
<dbReference type="AlphaFoldDB" id="A0A9X2V8M8"/>
<feature type="compositionally biased region" description="Basic and acidic residues" evidence="1">
    <location>
        <begin position="135"/>
        <end position="158"/>
    </location>
</feature>
<feature type="transmembrane region" description="Helical" evidence="2">
    <location>
        <begin position="87"/>
        <end position="107"/>
    </location>
</feature>
<feature type="region of interest" description="Disordered" evidence="1">
    <location>
        <begin position="114"/>
        <end position="158"/>
    </location>
</feature>
<comment type="caution">
    <text evidence="3">The sequence shown here is derived from an EMBL/GenBank/DDBJ whole genome shotgun (WGS) entry which is preliminary data.</text>
</comment>
<protein>
    <submittedName>
        <fullName evidence="3">Uncharacterized protein</fullName>
    </submittedName>
</protein>
<evidence type="ECO:0000313" key="3">
    <source>
        <dbReference type="EMBL" id="MCS4122855.1"/>
    </source>
</evidence>
<dbReference type="RefSeq" id="WP_259040526.1">
    <property type="nucleotide sequence ID" value="NZ_JANUBL010000011.1"/>
</dbReference>
<sequence>MSVLETAKTLRLALFSMGKVIGFGFTAAFVLSRLYFPEAGVSEGAGPPSGSSGVSDVPSAEPPPADFPVVGFPTADFPVAGTSLADLALLVGIPAGLFLLGSVASLWEKKLREEKRAREKESLREALGRIPTEGAFRDDFGDGPRDSSGDGPRDSSGR</sequence>
<dbReference type="Proteomes" id="UP001155144">
    <property type="component" value="Unassembled WGS sequence"/>
</dbReference>
<gene>
    <name evidence="3" type="ORF">GGP45_003223</name>
</gene>
<evidence type="ECO:0000256" key="1">
    <source>
        <dbReference type="SAM" id="MobiDB-lite"/>
    </source>
</evidence>
<proteinExistence type="predicted"/>
<dbReference type="EMBL" id="JANUBL010000011">
    <property type="protein sequence ID" value="MCS4122855.1"/>
    <property type="molecule type" value="Genomic_DNA"/>
</dbReference>
<feature type="compositionally biased region" description="Low complexity" evidence="1">
    <location>
        <begin position="45"/>
        <end position="59"/>
    </location>
</feature>
<keyword evidence="2" id="KW-1133">Transmembrane helix</keyword>
<accession>A0A9X2V8M8</accession>
<feature type="region of interest" description="Disordered" evidence="1">
    <location>
        <begin position="45"/>
        <end position="65"/>
    </location>
</feature>
<evidence type="ECO:0000313" key="4">
    <source>
        <dbReference type="Proteomes" id="UP001155144"/>
    </source>
</evidence>
<evidence type="ECO:0000256" key="2">
    <source>
        <dbReference type="SAM" id="Phobius"/>
    </source>
</evidence>
<keyword evidence="2" id="KW-0812">Transmembrane</keyword>
<reference evidence="3" key="1">
    <citation type="submission" date="2022-08" db="EMBL/GenBank/DDBJ databases">
        <title>Genomic Encyclopedia of Type Strains, Phase V (KMG-V): Genome sequencing to study the core and pangenomes of soil and plant-associated prokaryotes.</title>
        <authorList>
            <person name="Whitman W."/>
        </authorList>
    </citation>
    <scope>NUCLEOTIDE SEQUENCE</scope>
    <source>
        <strain evidence="3">SP3026</strain>
    </source>
</reference>
<feature type="transmembrane region" description="Helical" evidence="2">
    <location>
        <begin position="12"/>
        <end position="36"/>
    </location>
</feature>
<name>A0A9X2V8M8_9BACT</name>
<keyword evidence="2" id="KW-0472">Membrane</keyword>